<comment type="caution">
    <text evidence="2">The sequence shown here is derived from an EMBL/GenBank/DDBJ whole genome shotgun (WGS) entry which is preliminary data.</text>
</comment>
<name>A0ABP1S0V2_9HEXA</name>
<organism evidence="2 3">
    <name type="scientific">Orchesella dallaii</name>
    <dbReference type="NCBI Taxonomy" id="48710"/>
    <lineage>
        <taxon>Eukaryota</taxon>
        <taxon>Metazoa</taxon>
        <taxon>Ecdysozoa</taxon>
        <taxon>Arthropoda</taxon>
        <taxon>Hexapoda</taxon>
        <taxon>Collembola</taxon>
        <taxon>Entomobryomorpha</taxon>
        <taxon>Entomobryoidea</taxon>
        <taxon>Orchesellidae</taxon>
        <taxon>Orchesellinae</taxon>
        <taxon>Orchesella</taxon>
    </lineage>
</organism>
<evidence type="ECO:0000256" key="1">
    <source>
        <dbReference type="SAM" id="Phobius"/>
    </source>
</evidence>
<evidence type="ECO:0000313" key="2">
    <source>
        <dbReference type="EMBL" id="CAL8140369.1"/>
    </source>
</evidence>
<dbReference type="Proteomes" id="UP001642540">
    <property type="component" value="Unassembled WGS sequence"/>
</dbReference>
<feature type="transmembrane region" description="Helical" evidence="1">
    <location>
        <begin position="313"/>
        <end position="336"/>
    </location>
</feature>
<sequence>MDNTRRCSISQICELVNAPLKITVASASLEISSIDHQKPDIISFENTTSIGYQSTIEIENIDQNEDDNAQDNLDNREEMRINLEDLEVTKEKSYLEHYFGFLHCVGLLSCKEFWKDFRWQIYAIHKVLSCTLNTLAVLGSLEMIKISSLYFSKKGDMYRFVTIGRQITACAVGLASVAAAVTEVLFGCVILGNGWSLLECVVYQSSDLSLSIFVWTTNTTEFWVKYSLQEEMYRNSTNITPTSIFIGVTSTAIVYLGSLSDFVVNDIMFLSGLTMYELTKEFKLTLENGIATLDDVLIKYEQLQTVSTCIVEALGGLLKIAHASMLVACASILMALVQGNEYFAADILLGLQILKVGVTYYFAIQAAAVNKDFRRWVRKEIICNTATDYDTKLKGLALHDESLESPLGLGSETFFIDEVFVLKFVTMVGTFTLFLMDAKRKSELAEEAYGND</sequence>
<proteinExistence type="predicted"/>
<gene>
    <name evidence="2" type="ORF">ODALV1_LOCUS28259</name>
</gene>
<protein>
    <recommendedName>
        <fullName evidence="4">Gustatory receptor</fullName>
    </recommendedName>
</protein>
<reference evidence="2 3" key="1">
    <citation type="submission" date="2024-08" db="EMBL/GenBank/DDBJ databases">
        <authorList>
            <person name="Cucini C."/>
            <person name="Frati F."/>
        </authorList>
    </citation>
    <scope>NUCLEOTIDE SEQUENCE [LARGE SCALE GENOMIC DNA]</scope>
</reference>
<keyword evidence="1" id="KW-1133">Transmembrane helix</keyword>
<evidence type="ECO:0008006" key="4">
    <source>
        <dbReference type="Google" id="ProtNLM"/>
    </source>
</evidence>
<feature type="transmembrane region" description="Helical" evidence="1">
    <location>
        <begin position="343"/>
        <end position="364"/>
    </location>
</feature>
<evidence type="ECO:0000313" key="3">
    <source>
        <dbReference type="Proteomes" id="UP001642540"/>
    </source>
</evidence>
<dbReference type="EMBL" id="CAXLJM020000136">
    <property type="protein sequence ID" value="CAL8140369.1"/>
    <property type="molecule type" value="Genomic_DNA"/>
</dbReference>
<keyword evidence="3" id="KW-1185">Reference proteome</keyword>
<keyword evidence="1" id="KW-0812">Transmembrane</keyword>
<keyword evidence="1" id="KW-0472">Membrane</keyword>
<accession>A0ABP1S0V2</accession>